<gene>
    <name evidence="2" type="ORF">ENT72_04160</name>
    <name evidence="1" type="ORF">JM64_02410</name>
</gene>
<reference evidence="1 3" key="1">
    <citation type="submission" date="2014-08" db="EMBL/GenBank/DDBJ databases">
        <title>Fervidobacterium pennivorans DYC genome.</title>
        <authorList>
            <person name="Wushke S."/>
        </authorList>
    </citation>
    <scope>NUCLEOTIDE SEQUENCE [LARGE SCALE GENOMIC DNA]</scope>
    <source>
        <strain evidence="1 3">DYC</strain>
    </source>
</reference>
<proteinExistence type="predicted"/>
<protein>
    <submittedName>
        <fullName evidence="1">Uncharacterized protein</fullName>
    </submittedName>
</protein>
<name>A0A172T1X7_FERPE</name>
<evidence type="ECO:0000313" key="2">
    <source>
        <dbReference type="EMBL" id="HGU42098.1"/>
    </source>
</evidence>
<accession>A0A172T1X7</accession>
<evidence type="ECO:0000313" key="1">
    <source>
        <dbReference type="EMBL" id="ANE40980.1"/>
    </source>
</evidence>
<dbReference type="AlphaFoldDB" id="A0A172T1X7"/>
<evidence type="ECO:0000313" key="3">
    <source>
        <dbReference type="Proteomes" id="UP000077096"/>
    </source>
</evidence>
<dbReference type="EMBL" id="CP011393">
    <property type="protein sequence ID" value="ANE40980.1"/>
    <property type="molecule type" value="Genomic_DNA"/>
</dbReference>
<dbReference type="OrthoDB" id="279123at2"/>
<dbReference type="Proteomes" id="UP000077096">
    <property type="component" value="Chromosome"/>
</dbReference>
<reference evidence="2" key="2">
    <citation type="journal article" date="2020" name="mSystems">
        <title>Genome- and Community-Level Interaction Insights into Carbon Utilization and Element Cycling Functions of Hydrothermarchaeota in Hydrothermal Sediment.</title>
        <authorList>
            <person name="Zhou Z."/>
            <person name="Liu Y."/>
            <person name="Xu W."/>
            <person name="Pan J."/>
            <person name="Luo Z.H."/>
            <person name="Li M."/>
        </authorList>
    </citation>
    <scope>NUCLEOTIDE SEQUENCE [LARGE SCALE GENOMIC DNA]</scope>
    <source>
        <strain evidence="2">SpSt-604</strain>
    </source>
</reference>
<dbReference type="EMBL" id="DSZT01000129">
    <property type="protein sequence ID" value="HGU42098.1"/>
    <property type="molecule type" value="Genomic_DNA"/>
</dbReference>
<dbReference type="PATRIC" id="fig|93466.3.peg.533"/>
<sequence>MKMTPKYIKAQENMKPGKITADGFLGDDDRNIVDIITADEEEFQYLGLDFVEVAKLMRKLMKEGLKGLGEPIKYEKWEIRVDEARGFLPCPFQDGIFRKRVALVKNLNNGKELMFSELSIHLLAAHHFLQGKGSKFRLEPAMIKAVLYE</sequence>
<organism evidence="1 3">
    <name type="scientific">Fervidobacterium pennivorans</name>
    <dbReference type="NCBI Taxonomy" id="93466"/>
    <lineage>
        <taxon>Bacteria</taxon>
        <taxon>Thermotogati</taxon>
        <taxon>Thermotogota</taxon>
        <taxon>Thermotogae</taxon>
        <taxon>Thermotogales</taxon>
        <taxon>Fervidobacteriaceae</taxon>
        <taxon>Fervidobacterium</taxon>
    </lineage>
</organism>
<dbReference type="KEGG" id="fng:JM64_02410"/>